<keyword evidence="6 9" id="KW-0274">FAD</keyword>
<dbReference type="GO" id="GO:0005829">
    <property type="term" value="C:cytosol"/>
    <property type="evidence" value="ECO:0007669"/>
    <property type="project" value="TreeGrafter"/>
</dbReference>
<feature type="binding site" evidence="9">
    <location>
        <begin position="58"/>
        <end position="61"/>
    </location>
    <ligand>
        <name>FMN</name>
        <dbReference type="ChEBI" id="CHEBI:58210"/>
    </ligand>
</feature>
<evidence type="ECO:0000256" key="7">
    <source>
        <dbReference type="ARBA" id="ARBA00022857"/>
    </source>
</evidence>
<feature type="binding site" evidence="9">
    <location>
        <position position="582"/>
    </location>
    <ligand>
        <name>FAD</name>
        <dbReference type="ChEBI" id="CHEBI:57692"/>
    </ligand>
</feature>
<feature type="binding site" evidence="9">
    <location>
        <begin position="11"/>
        <end position="16"/>
    </location>
    <ligand>
        <name>FMN</name>
        <dbReference type="ChEBI" id="CHEBI:58210"/>
    </ligand>
</feature>
<comment type="similarity">
    <text evidence="9">In the N-terminal section; belongs to the flavodoxin family.</text>
</comment>
<accession>A0AAD5MR00</accession>
<gene>
    <name evidence="12" type="ORF">KIN20_023025</name>
</gene>
<evidence type="ECO:0000313" key="13">
    <source>
        <dbReference type="Proteomes" id="UP001196413"/>
    </source>
</evidence>
<feature type="binding site" evidence="9">
    <location>
        <begin position="504"/>
        <end position="505"/>
    </location>
    <ligand>
        <name>NADP(+)</name>
        <dbReference type="ChEBI" id="CHEBI:58349"/>
    </ligand>
</feature>
<comment type="function">
    <text evidence="9">NADPH-dependent reductase which is a central component of the cytosolic iron-sulfur (Fe-S) protein assembly (CIA) machinery. Transfers electrons from NADPH via its FAD and FMN prosthetic groups to the [2Fe-2S] cluster of the anamorsin/DRE2 homolog, another key component of the CIA machinery. In turn, this reduced cluster provides electrons for assembly of cytosolic iron-sulfur cluster proteins.</text>
</comment>
<dbReference type="EMBL" id="JAHQIW010004637">
    <property type="protein sequence ID" value="KAJ1363210.1"/>
    <property type="molecule type" value="Genomic_DNA"/>
</dbReference>
<dbReference type="Pfam" id="PF00667">
    <property type="entry name" value="FAD_binding_1"/>
    <property type="match status" value="1"/>
</dbReference>
<comment type="caution">
    <text evidence="9">Lacks conserved residue(s) required for the propagation of feature annotation.</text>
</comment>
<dbReference type="GO" id="GO:0010181">
    <property type="term" value="F:FMN binding"/>
    <property type="evidence" value="ECO:0007669"/>
    <property type="project" value="UniProtKB-UniRule"/>
</dbReference>
<comment type="similarity">
    <text evidence="9">Belongs to the NADPH-dependent diflavin oxidoreductase NDOR1 family.</text>
</comment>
<dbReference type="GO" id="GO:0160246">
    <property type="term" value="F:NADPH-iron-sulfur [2Fe-2S] protein oxidoreductase activity"/>
    <property type="evidence" value="ECO:0007669"/>
    <property type="project" value="InterPro"/>
</dbReference>
<protein>
    <recommendedName>
        <fullName evidence="9">NADPH-dependent diflavin oxidoreductase 1</fullName>
        <ecNumber evidence="9">1.18.1.-</ecNumber>
    </recommendedName>
    <alternativeName>
        <fullName evidence="9">NADPH-dependent FMN and FAD-containing oxidoreductase</fullName>
    </alternativeName>
</protein>
<keyword evidence="4 9" id="KW-0285">Flavoprotein</keyword>
<feature type="binding site" evidence="9">
    <location>
        <begin position="96"/>
        <end position="105"/>
    </location>
    <ligand>
        <name>FMN</name>
        <dbReference type="ChEBI" id="CHEBI:58210"/>
    </ligand>
</feature>
<feature type="binding site" evidence="9">
    <location>
        <begin position="511"/>
        <end position="515"/>
    </location>
    <ligand>
        <name>NADP(+)</name>
        <dbReference type="ChEBI" id="CHEBI:58349"/>
    </ligand>
</feature>
<sequence length="583" mass="66149">MRPSLLFVYGSETGTAEDIAGCLWKEARLLNVPARLYGLDEYDIETLPIECMAVFVVATTGQGEIPPNMRKAWTALLRRSLGPDWLQNVHFAVLGLGDSSYLKFNFASKKVYRRLLQLGGKCLLDIGLADDQHELGIDGTFIPWKKEFWERVRSTHIFENMKESLDYSSLLPAKYQLLFGDVLPTKQSTSTHEFFEVTVTSNERVTAVDHFQDTRLVSFTYSDFPRTVESVSSYEPGDVLMVQPYNLFESIQIALDALKYPDDLLDRPIRLVPSDDFVKLPPNWLIGSRPSLRTCFERLFDLQMVPRKSFFQTLASISSDADEKEKLLEFVSPEGLDDFLDYTIRSRRTTAEVLRDFPKTSETIPPERLFDLFTTIRARAFSIASAPSPNLIQILVAKVEYKSRLSDVRRGLCSSFLSRTVPGDKIFVRIRPGTFKFPKSDVPVICVGPGTGVAPFRSYLTWRNRRKDAAKSILFFGCRGKRLDFYFENEWNNLPTTQVVTAFSRDTIGQKIYVQHLILKHADQVWDIIGGNSGFVFIAGSAGDMPREVGAALDKIANEHGWAKDSFLSKMEASGRVQYETWS</sequence>
<dbReference type="InterPro" id="IPR017938">
    <property type="entry name" value="Riboflavin_synthase-like_b-brl"/>
</dbReference>
<feature type="binding site" evidence="9">
    <location>
        <begin position="379"/>
        <end position="382"/>
    </location>
    <ligand>
        <name>FAD</name>
        <dbReference type="ChEBI" id="CHEBI:57692"/>
    </ligand>
</feature>
<dbReference type="Pfam" id="PF00258">
    <property type="entry name" value="Flavodoxin_1"/>
    <property type="match status" value="1"/>
</dbReference>
<dbReference type="PANTHER" id="PTHR19384:SF10">
    <property type="entry name" value="NADPH-DEPENDENT DIFLAVIN OXIDOREDUCTASE 1"/>
    <property type="match status" value="1"/>
</dbReference>
<comment type="similarity">
    <text evidence="9">In the C-terminal section; belongs to the flavoprotein pyridine nucleotide cytochrome reductase family.</text>
</comment>
<evidence type="ECO:0000256" key="4">
    <source>
        <dbReference type="ARBA" id="ARBA00022630"/>
    </source>
</evidence>
<dbReference type="InterPro" id="IPR023173">
    <property type="entry name" value="NADPH_Cyt_P450_Rdtase_alpha"/>
</dbReference>
<feature type="binding site" evidence="9">
    <location>
        <begin position="411"/>
        <end position="414"/>
    </location>
    <ligand>
        <name>FAD</name>
        <dbReference type="ChEBI" id="CHEBI:57692"/>
    </ligand>
</feature>
<evidence type="ECO:0000256" key="2">
    <source>
        <dbReference type="ARBA" id="ARBA00001974"/>
    </source>
</evidence>
<comment type="cofactor">
    <cofactor evidence="1 9">
        <name>FMN</name>
        <dbReference type="ChEBI" id="CHEBI:58210"/>
    </cofactor>
</comment>
<feature type="binding site" evidence="9">
    <location>
        <position position="347"/>
    </location>
    <ligand>
        <name>FAD</name>
        <dbReference type="ChEBI" id="CHEBI:57692"/>
    </ligand>
</feature>
<evidence type="ECO:0000313" key="12">
    <source>
        <dbReference type="EMBL" id="KAJ1363210.1"/>
    </source>
</evidence>
<proteinExistence type="inferred from homology"/>
<dbReference type="Gene3D" id="3.40.50.80">
    <property type="entry name" value="Nucleotide-binding domain of ferredoxin-NADP reductase (FNR) module"/>
    <property type="match status" value="1"/>
</dbReference>
<dbReference type="PROSITE" id="PS50902">
    <property type="entry name" value="FLAVODOXIN_LIKE"/>
    <property type="match status" value="1"/>
</dbReference>
<keyword evidence="5 9" id="KW-0288">FMN</keyword>
<evidence type="ECO:0000256" key="1">
    <source>
        <dbReference type="ARBA" id="ARBA00001917"/>
    </source>
</evidence>
<evidence type="ECO:0000256" key="6">
    <source>
        <dbReference type="ARBA" id="ARBA00022827"/>
    </source>
</evidence>
<dbReference type="InterPro" id="IPR017927">
    <property type="entry name" value="FAD-bd_FR_type"/>
</dbReference>
<dbReference type="SUPFAM" id="SSF52343">
    <property type="entry name" value="Ferredoxin reductase-like, C-terminal NADP-linked domain"/>
    <property type="match status" value="1"/>
</dbReference>
<keyword evidence="3 9" id="KW-0963">Cytoplasm</keyword>
<dbReference type="PRINTS" id="PR00371">
    <property type="entry name" value="FPNCR"/>
</dbReference>
<dbReference type="InterPro" id="IPR001433">
    <property type="entry name" value="OxRdtase_FAD/NAD-bd"/>
</dbReference>
<feature type="domain" description="Flavodoxin-like" evidence="10">
    <location>
        <begin position="5"/>
        <end position="149"/>
    </location>
</feature>
<dbReference type="InterPro" id="IPR001709">
    <property type="entry name" value="Flavoprot_Pyr_Nucl_cyt_Rdtase"/>
</dbReference>
<dbReference type="GO" id="GO:0050661">
    <property type="term" value="F:NADP binding"/>
    <property type="evidence" value="ECO:0007669"/>
    <property type="project" value="UniProtKB-UniRule"/>
</dbReference>
<comment type="caution">
    <text evidence="12">The sequence shown here is derived from an EMBL/GenBank/DDBJ whole genome shotgun (WGS) entry which is preliminary data.</text>
</comment>
<dbReference type="Gene3D" id="2.40.30.10">
    <property type="entry name" value="Translation factors"/>
    <property type="match status" value="1"/>
</dbReference>
<dbReference type="InterPro" id="IPR028879">
    <property type="entry name" value="NDOR1"/>
</dbReference>
<keyword evidence="7 9" id="KW-0521">NADP</keyword>
<reference evidence="12" key="1">
    <citation type="submission" date="2021-06" db="EMBL/GenBank/DDBJ databases">
        <title>Parelaphostrongylus tenuis whole genome reference sequence.</title>
        <authorList>
            <person name="Garwood T.J."/>
            <person name="Larsen P.A."/>
            <person name="Fountain-Jones N.M."/>
            <person name="Garbe J.R."/>
            <person name="Macchietto M.G."/>
            <person name="Kania S.A."/>
            <person name="Gerhold R.W."/>
            <person name="Richards J.E."/>
            <person name="Wolf T.M."/>
        </authorList>
    </citation>
    <scope>NUCLEOTIDE SEQUENCE</scope>
    <source>
        <strain evidence="12">MNPRO001-30</strain>
        <tissue evidence="12">Meninges</tissue>
    </source>
</reference>
<evidence type="ECO:0000256" key="9">
    <source>
        <dbReference type="HAMAP-Rule" id="MF_03178"/>
    </source>
</evidence>
<feature type="domain" description="FAD-binding FR-type" evidence="11">
    <location>
        <begin position="192"/>
        <end position="438"/>
    </location>
</feature>
<keyword evidence="8 9" id="KW-0560">Oxidoreductase</keyword>
<evidence type="ECO:0000259" key="11">
    <source>
        <dbReference type="PROSITE" id="PS51384"/>
    </source>
</evidence>
<evidence type="ECO:0000256" key="5">
    <source>
        <dbReference type="ARBA" id="ARBA00022643"/>
    </source>
</evidence>
<dbReference type="EC" id="1.18.1.-" evidence="9"/>
<dbReference type="SUPFAM" id="SSF63380">
    <property type="entry name" value="Riboflavin synthase domain-like"/>
    <property type="match status" value="1"/>
</dbReference>
<dbReference type="HAMAP" id="MF_03178">
    <property type="entry name" value="NDOR1"/>
    <property type="match status" value="1"/>
</dbReference>
<comment type="catalytic activity">
    <reaction evidence="9">
        <text>2 oxidized [2Fe-2S]-[protein] + NADPH = 2 reduced [2Fe-2S]-[protein] + NADP(+) + H(+)</text>
        <dbReference type="Rhea" id="RHEA:67716"/>
        <dbReference type="Rhea" id="RHEA-COMP:17327"/>
        <dbReference type="Rhea" id="RHEA-COMP:17328"/>
        <dbReference type="ChEBI" id="CHEBI:15378"/>
        <dbReference type="ChEBI" id="CHEBI:33737"/>
        <dbReference type="ChEBI" id="CHEBI:33738"/>
        <dbReference type="ChEBI" id="CHEBI:57783"/>
        <dbReference type="ChEBI" id="CHEBI:58349"/>
    </reaction>
</comment>
<dbReference type="InterPro" id="IPR003097">
    <property type="entry name" value="CysJ-like_FAD-binding"/>
</dbReference>
<organism evidence="12 13">
    <name type="scientific">Parelaphostrongylus tenuis</name>
    <name type="common">Meningeal worm</name>
    <dbReference type="NCBI Taxonomy" id="148309"/>
    <lineage>
        <taxon>Eukaryota</taxon>
        <taxon>Metazoa</taxon>
        <taxon>Ecdysozoa</taxon>
        <taxon>Nematoda</taxon>
        <taxon>Chromadorea</taxon>
        <taxon>Rhabditida</taxon>
        <taxon>Rhabditina</taxon>
        <taxon>Rhabditomorpha</taxon>
        <taxon>Strongyloidea</taxon>
        <taxon>Metastrongylidae</taxon>
        <taxon>Parelaphostrongylus</taxon>
    </lineage>
</organism>
<dbReference type="GO" id="GO:0016226">
    <property type="term" value="P:iron-sulfur cluster assembly"/>
    <property type="evidence" value="ECO:0007669"/>
    <property type="project" value="UniProtKB-UniRule"/>
</dbReference>
<dbReference type="SUPFAM" id="SSF52218">
    <property type="entry name" value="Flavoproteins"/>
    <property type="match status" value="1"/>
</dbReference>
<dbReference type="GO" id="GO:0050660">
    <property type="term" value="F:flavin adenine dinucleotide binding"/>
    <property type="evidence" value="ECO:0007669"/>
    <property type="project" value="UniProtKB-UniRule"/>
</dbReference>
<feature type="binding site" evidence="9">
    <location>
        <position position="451"/>
    </location>
    <ligand>
        <name>NADP(+)</name>
        <dbReference type="ChEBI" id="CHEBI:58349"/>
    </ligand>
</feature>
<dbReference type="GO" id="GO:0016651">
    <property type="term" value="F:oxidoreductase activity, acting on NAD(P)H"/>
    <property type="evidence" value="ECO:0007669"/>
    <property type="project" value="UniProtKB-UniRule"/>
</dbReference>
<evidence type="ECO:0000256" key="3">
    <source>
        <dbReference type="ARBA" id="ARBA00022490"/>
    </source>
</evidence>
<dbReference type="InterPro" id="IPR029039">
    <property type="entry name" value="Flavoprotein-like_sf"/>
</dbReference>
<dbReference type="FunFam" id="3.40.50.360:FF:000034">
    <property type="entry name" value="NADPH-dependent diflavin oxidoreductase 1"/>
    <property type="match status" value="1"/>
</dbReference>
<keyword evidence="13" id="KW-1185">Reference proteome</keyword>
<feature type="binding site" evidence="9">
    <location>
        <position position="131"/>
    </location>
    <ligand>
        <name>FMN</name>
        <dbReference type="ChEBI" id="CHEBI:58210"/>
    </ligand>
</feature>
<dbReference type="PANTHER" id="PTHR19384">
    <property type="entry name" value="NITRIC OXIDE SYNTHASE-RELATED"/>
    <property type="match status" value="1"/>
</dbReference>
<evidence type="ECO:0000259" key="10">
    <source>
        <dbReference type="PROSITE" id="PS50902"/>
    </source>
</evidence>
<name>A0AAD5MR00_PARTN</name>
<dbReference type="Pfam" id="PF00175">
    <property type="entry name" value="NAD_binding_1"/>
    <property type="match status" value="1"/>
</dbReference>
<comment type="cofactor">
    <cofactor evidence="2 9">
        <name>FAD</name>
        <dbReference type="ChEBI" id="CHEBI:57692"/>
    </cofactor>
</comment>
<dbReference type="Gene3D" id="1.20.990.10">
    <property type="entry name" value="NADPH-cytochrome p450 Reductase, Chain A, domain 3"/>
    <property type="match status" value="1"/>
</dbReference>
<dbReference type="AlphaFoldDB" id="A0AAD5MR00"/>
<dbReference type="InterPro" id="IPR039261">
    <property type="entry name" value="FNR_nucleotide-bd"/>
</dbReference>
<dbReference type="InterPro" id="IPR001094">
    <property type="entry name" value="Flavdoxin-like"/>
</dbReference>
<dbReference type="Proteomes" id="UP001196413">
    <property type="component" value="Unassembled WGS sequence"/>
</dbReference>
<evidence type="ECO:0000256" key="8">
    <source>
        <dbReference type="ARBA" id="ARBA00023002"/>
    </source>
</evidence>
<dbReference type="Gene3D" id="3.40.50.360">
    <property type="match status" value="1"/>
</dbReference>
<dbReference type="InterPro" id="IPR008254">
    <property type="entry name" value="Flavodoxin/NO_synth"/>
</dbReference>
<comment type="subcellular location">
    <subcellularLocation>
        <location evidence="9">Cytoplasm</location>
    </subcellularLocation>
</comment>
<dbReference type="FunFam" id="3.40.50.80:FF:000032">
    <property type="entry name" value="NADPH-dependent diflavin oxidoreductase 1"/>
    <property type="match status" value="1"/>
</dbReference>
<dbReference type="PRINTS" id="PR00369">
    <property type="entry name" value="FLAVODOXIN"/>
</dbReference>
<dbReference type="PROSITE" id="PS51384">
    <property type="entry name" value="FAD_FR"/>
    <property type="match status" value="1"/>
</dbReference>